<evidence type="ECO:0000313" key="6">
    <source>
        <dbReference type="Proteomes" id="UP000605259"/>
    </source>
</evidence>
<dbReference type="Pfam" id="PF02626">
    <property type="entry name" value="CT_A_B"/>
    <property type="match status" value="1"/>
</dbReference>
<dbReference type="EMBL" id="BMFK01000003">
    <property type="protein sequence ID" value="GGE79560.1"/>
    <property type="molecule type" value="Genomic_DNA"/>
</dbReference>
<reference evidence="5" key="2">
    <citation type="submission" date="2020-09" db="EMBL/GenBank/DDBJ databases">
        <authorList>
            <person name="Sun Q."/>
            <person name="Zhou Y."/>
        </authorList>
    </citation>
    <scope>NUCLEOTIDE SEQUENCE</scope>
    <source>
        <strain evidence="5">CGMCC 1.12698</strain>
    </source>
</reference>
<evidence type="ECO:0000259" key="4">
    <source>
        <dbReference type="SMART" id="SM00797"/>
    </source>
</evidence>
<name>A0A917AWR8_9BACI</name>
<evidence type="ECO:0000256" key="1">
    <source>
        <dbReference type="ARBA" id="ARBA00022741"/>
    </source>
</evidence>
<keyword evidence="3" id="KW-0067">ATP-binding</keyword>
<dbReference type="Gene3D" id="2.40.100.10">
    <property type="entry name" value="Cyclophilin-like"/>
    <property type="match status" value="1"/>
</dbReference>
<evidence type="ECO:0000256" key="2">
    <source>
        <dbReference type="ARBA" id="ARBA00022801"/>
    </source>
</evidence>
<dbReference type="SUPFAM" id="SSF50891">
    <property type="entry name" value="Cyclophilin-like"/>
    <property type="match status" value="1"/>
</dbReference>
<dbReference type="AlphaFoldDB" id="A0A917AWR8"/>
<dbReference type="PANTHER" id="PTHR43309:SF5">
    <property type="entry name" value="5-OXOPROLINASE SUBUNIT C"/>
    <property type="match status" value="1"/>
</dbReference>
<comment type="caution">
    <text evidence="5">The sequence shown here is derived from an EMBL/GenBank/DDBJ whole genome shotgun (WGS) entry which is preliminary data.</text>
</comment>
<dbReference type="NCBIfam" id="TIGR00724">
    <property type="entry name" value="urea_amlyse_rel"/>
    <property type="match status" value="1"/>
</dbReference>
<protein>
    <submittedName>
        <fullName evidence="5">Urea carboxylase</fullName>
    </submittedName>
</protein>
<accession>A0A917AWR8</accession>
<evidence type="ECO:0000313" key="5">
    <source>
        <dbReference type="EMBL" id="GGE79560.1"/>
    </source>
</evidence>
<dbReference type="InterPro" id="IPR029000">
    <property type="entry name" value="Cyclophilin-like_dom_sf"/>
</dbReference>
<keyword evidence="6" id="KW-1185">Reference proteome</keyword>
<dbReference type="InterPro" id="IPR003778">
    <property type="entry name" value="CT_A_B"/>
</dbReference>
<keyword evidence="2" id="KW-0378">Hydrolase</keyword>
<dbReference type="RefSeq" id="WP_188389442.1">
    <property type="nucleotide sequence ID" value="NZ_BMFK01000003.1"/>
</dbReference>
<keyword evidence="1" id="KW-0547">Nucleotide-binding</keyword>
<dbReference type="InterPro" id="IPR052708">
    <property type="entry name" value="PxpC"/>
</dbReference>
<dbReference type="Proteomes" id="UP000605259">
    <property type="component" value="Unassembled WGS sequence"/>
</dbReference>
<dbReference type="GO" id="GO:0016787">
    <property type="term" value="F:hydrolase activity"/>
    <property type="evidence" value="ECO:0007669"/>
    <property type="project" value="UniProtKB-KW"/>
</dbReference>
<evidence type="ECO:0000256" key="3">
    <source>
        <dbReference type="ARBA" id="ARBA00022840"/>
    </source>
</evidence>
<sequence length="319" mass="34704">MTKRVFRVIKPGLFTTFQDLGRTGYQQYGMVVAGAMDEYALQLANLLVGNRRDEAALEITMMGPTLQVLEDVVIAICGGNLSPTVNGEPAPMWKSFRLNKGDVLAFGRPIEGARTYVSVAGGFDIPLVMGSKSTYVKANIGGLEGRVLQTGDVLHGIETTCVVAGRALHIKEIPRYEKEITVRVCIGPHHHAFLESSIETFFSSVYEVTPQSDRMGYRLKGPALQHAETADIISEAIPLGGIQVPANGEPIILMADRQTTGGYTRIATVISVDIPLLAQALPGCSVRFTAVSVEEAQRLYRERARFLRVLEKVTIGVNT</sequence>
<gene>
    <name evidence="5" type="ORF">GCM10007140_31460</name>
</gene>
<proteinExistence type="predicted"/>
<organism evidence="5 6">
    <name type="scientific">Priestia taiwanensis</name>
    <dbReference type="NCBI Taxonomy" id="1347902"/>
    <lineage>
        <taxon>Bacteria</taxon>
        <taxon>Bacillati</taxon>
        <taxon>Bacillota</taxon>
        <taxon>Bacilli</taxon>
        <taxon>Bacillales</taxon>
        <taxon>Bacillaceae</taxon>
        <taxon>Priestia</taxon>
    </lineage>
</organism>
<reference evidence="5" key="1">
    <citation type="journal article" date="2014" name="Int. J. Syst. Evol. Microbiol.">
        <title>Complete genome sequence of Corynebacterium casei LMG S-19264T (=DSM 44701T), isolated from a smear-ripened cheese.</title>
        <authorList>
            <consortium name="US DOE Joint Genome Institute (JGI-PGF)"/>
            <person name="Walter F."/>
            <person name="Albersmeier A."/>
            <person name="Kalinowski J."/>
            <person name="Ruckert C."/>
        </authorList>
    </citation>
    <scope>NUCLEOTIDE SEQUENCE</scope>
    <source>
        <strain evidence="5">CGMCC 1.12698</strain>
    </source>
</reference>
<feature type="domain" description="Carboxyltransferase" evidence="4">
    <location>
        <begin position="27"/>
        <end position="306"/>
    </location>
</feature>
<dbReference type="PANTHER" id="PTHR43309">
    <property type="entry name" value="5-OXOPROLINASE SUBUNIT C"/>
    <property type="match status" value="1"/>
</dbReference>
<dbReference type="GO" id="GO:0005524">
    <property type="term" value="F:ATP binding"/>
    <property type="evidence" value="ECO:0007669"/>
    <property type="project" value="UniProtKB-KW"/>
</dbReference>
<dbReference type="SMART" id="SM00797">
    <property type="entry name" value="AHS2"/>
    <property type="match status" value="1"/>
</dbReference>